<dbReference type="OrthoDB" id="2433161at2759"/>
<keyword evidence="3" id="KW-1185">Reference proteome</keyword>
<evidence type="ECO:0000313" key="2">
    <source>
        <dbReference type="EMBL" id="RIB27917.1"/>
    </source>
</evidence>
<protein>
    <submittedName>
        <fullName evidence="1">Uncharacterized protein</fullName>
    </submittedName>
</protein>
<reference evidence="1 3" key="1">
    <citation type="submission" date="2018-06" db="EMBL/GenBank/DDBJ databases">
        <title>Comparative genomics reveals the genomic features of Rhizophagus irregularis, R. cerebriforme, R. diaphanum and Gigaspora rosea, and their symbiotic lifestyle signature.</title>
        <authorList>
            <person name="Morin E."/>
            <person name="San Clemente H."/>
            <person name="Chen E.C.H."/>
            <person name="De La Providencia I."/>
            <person name="Hainaut M."/>
            <person name="Kuo A."/>
            <person name="Kohler A."/>
            <person name="Murat C."/>
            <person name="Tang N."/>
            <person name="Roy S."/>
            <person name="Loubradou J."/>
            <person name="Henrissat B."/>
            <person name="Grigoriev I.V."/>
            <person name="Corradi N."/>
            <person name="Roux C."/>
            <person name="Martin F.M."/>
        </authorList>
    </citation>
    <scope>NUCLEOTIDE SEQUENCE [LARGE SCALE GENOMIC DNA]</scope>
    <source>
        <strain evidence="1 3">DAOM 194757</strain>
    </source>
</reference>
<gene>
    <name evidence="2" type="ORF">C2G38_2060650</name>
    <name evidence="1" type="ORF">C2G38_2092048</name>
</gene>
<dbReference type="AlphaFoldDB" id="A0A397V9M2"/>
<name>A0A397V9M2_9GLOM</name>
<proteinExistence type="predicted"/>
<organism evidence="1 3">
    <name type="scientific">Gigaspora rosea</name>
    <dbReference type="NCBI Taxonomy" id="44941"/>
    <lineage>
        <taxon>Eukaryota</taxon>
        <taxon>Fungi</taxon>
        <taxon>Fungi incertae sedis</taxon>
        <taxon>Mucoromycota</taxon>
        <taxon>Glomeromycotina</taxon>
        <taxon>Glomeromycetes</taxon>
        <taxon>Diversisporales</taxon>
        <taxon>Gigasporaceae</taxon>
        <taxon>Gigaspora</taxon>
    </lineage>
</organism>
<sequence length="88" mass="10177">MLLNRKYSWVKCFTSRHFTAGTQSTQRVKSENTIIKKAVQSSFSFLEVQEALKNILNSNLSIINTQFGKYSICNHLLFKLFLAALIRF</sequence>
<dbReference type="Proteomes" id="UP000266673">
    <property type="component" value="Unassembled WGS sequence"/>
</dbReference>
<dbReference type="EMBL" id="QKWP01000709">
    <property type="protein sequence ID" value="RIB15986.1"/>
    <property type="molecule type" value="Genomic_DNA"/>
</dbReference>
<evidence type="ECO:0000313" key="1">
    <source>
        <dbReference type="EMBL" id="RIB15986.1"/>
    </source>
</evidence>
<dbReference type="STRING" id="44941.A0A397V9M2"/>
<dbReference type="EMBL" id="QKWP01000083">
    <property type="protein sequence ID" value="RIB27917.1"/>
    <property type="molecule type" value="Genomic_DNA"/>
</dbReference>
<comment type="caution">
    <text evidence="1">The sequence shown here is derived from an EMBL/GenBank/DDBJ whole genome shotgun (WGS) entry which is preliminary data.</text>
</comment>
<evidence type="ECO:0000313" key="3">
    <source>
        <dbReference type="Proteomes" id="UP000266673"/>
    </source>
</evidence>
<accession>A0A397V9M2</accession>